<gene>
    <name evidence="1" type="ORF">LZ012_17315</name>
</gene>
<evidence type="ECO:0000313" key="1">
    <source>
        <dbReference type="EMBL" id="MCG2578760.1"/>
    </source>
</evidence>
<protein>
    <submittedName>
        <fullName evidence="1">Uncharacterized protein</fullName>
    </submittedName>
</protein>
<keyword evidence="2" id="KW-1185">Reference proteome</keyword>
<accession>A0ABS9K6F2</accession>
<dbReference type="EMBL" id="JAKLTN010000004">
    <property type="protein sequence ID" value="MCG2578760.1"/>
    <property type="molecule type" value="Genomic_DNA"/>
</dbReference>
<reference evidence="1" key="1">
    <citation type="submission" date="2022-01" db="EMBL/GenBank/DDBJ databases">
        <authorList>
            <person name="Jo J.-H."/>
            <person name="Im W.-T."/>
        </authorList>
    </citation>
    <scope>NUCLEOTIDE SEQUENCE</scope>
    <source>
        <strain evidence="1">XY25</strain>
    </source>
</reference>
<proteinExistence type="predicted"/>
<name>A0ABS9K6F2_9RHOO</name>
<organism evidence="1 2">
    <name type="scientific">Dechloromonas hankyongensis</name>
    <dbReference type="NCBI Taxonomy" id="2908002"/>
    <lineage>
        <taxon>Bacteria</taxon>
        <taxon>Pseudomonadati</taxon>
        <taxon>Pseudomonadota</taxon>
        <taxon>Betaproteobacteria</taxon>
        <taxon>Rhodocyclales</taxon>
        <taxon>Azonexaceae</taxon>
        <taxon>Dechloromonas</taxon>
    </lineage>
</organism>
<evidence type="ECO:0000313" key="2">
    <source>
        <dbReference type="Proteomes" id="UP001165384"/>
    </source>
</evidence>
<dbReference type="Proteomes" id="UP001165384">
    <property type="component" value="Unassembled WGS sequence"/>
</dbReference>
<comment type="caution">
    <text evidence="1">The sequence shown here is derived from an EMBL/GenBank/DDBJ whole genome shotgun (WGS) entry which is preliminary data.</text>
</comment>
<dbReference type="RefSeq" id="WP_275712153.1">
    <property type="nucleotide sequence ID" value="NZ_JAKLTN010000004.1"/>
</dbReference>
<sequence length="65" mass="7400">MHDQTSTLAFDAEFVEVGNNLLRNAALPLFLSLHHDGYHVCMVENDEGFYQLFRSSQKRSADLPC</sequence>